<keyword evidence="4 8" id="KW-0238">DNA-binding</keyword>
<dbReference type="Pfam" id="PF03449">
    <property type="entry name" value="GreA_GreB_N"/>
    <property type="match status" value="1"/>
</dbReference>
<evidence type="ECO:0000256" key="8">
    <source>
        <dbReference type="HAMAP-Rule" id="MF_00105"/>
    </source>
</evidence>
<dbReference type="InterPro" id="IPR023459">
    <property type="entry name" value="Tscrpt_elong_fac_GreA/B_fam"/>
</dbReference>
<feature type="domain" description="Transcription elongation factor GreA/GreB C-terminal" evidence="10">
    <location>
        <begin position="81"/>
        <end position="155"/>
    </location>
</feature>
<sequence length="158" mass="17440">MIDSVPMTRAGYNKIKAEIERLEKEMNICTEKIAEAREEGDLKENAEYHAQRENQGMIAAKIAQHRDKIARASIIDRSTLPKDEVVFGCTVTVEDVAYGDEEQFTLVGAGEDDVNAGKILVTSPFGRGLIGKKVGETAEVDVPAGKLKFKILKIEFLD</sequence>
<keyword evidence="3 8" id="KW-0805">Transcription regulation</keyword>
<dbReference type="PANTHER" id="PTHR30437:SF4">
    <property type="entry name" value="TRANSCRIPTION ELONGATION FACTOR GREA"/>
    <property type="match status" value="1"/>
</dbReference>
<dbReference type="SUPFAM" id="SSF46557">
    <property type="entry name" value="GreA transcript cleavage protein, N-terminal domain"/>
    <property type="match status" value="1"/>
</dbReference>
<dbReference type="HAMAP" id="MF_00105">
    <property type="entry name" value="GreA_GreB"/>
    <property type="match status" value="1"/>
</dbReference>
<comment type="similarity">
    <text evidence="1 8 9">Belongs to the GreA/GreB family.</text>
</comment>
<organism evidence="12 13">
    <name type="scientific">Rubripirellula lacrimiformis</name>
    <dbReference type="NCBI Taxonomy" id="1930273"/>
    <lineage>
        <taxon>Bacteria</taxon>
        <taxon>Pseudomonadati</taxon>
        <taxon>Planctomycetota</taxon>
        <taxon>Planctomycetia</taxon>
        <taxon>Pirellulales</taxon>
        <taxon>Pirellulaceae</taxon>
        <taxon>Rubripirellula</taxon>
    </lineage>
</organism>
<dbReference type="OrthoDB" id="9808774at2"/>
<evidence type="ECO:0000313" key="13">
    <source>
        <dbReference type="Proteomes" id="UP000318538"/>
    </source>
</evidence>
<evidence type="ECO:0000256" key="5">
    <source>
        <dbReference type="ARBA" id="ARBA00023163"/>
    </source>
</evidence>
<evidence type="ECO:0000256" key="2">
    <source>
        <dbReference type="ARBA" id="ARBA00013729"/>
    </source>
</evidence>
<dbReference type="InterPro" id="IPR006359">
    <property type="entry name" value="Tscrpt_elong_fac_GreA"/>
</dbReference>
<dbReference type="InterPro" id="IPR022691">
    <property type="entry name" value="Tscrpt_elong_fac_GreA/B_N"/>
</dbReference>
<keyword evidence="5 8" id="KW-0804">Transcription</keyword>
<feature type="coiled-coil region" evidence="8">
    <location>
        <begin position="12"/>
        <end position="39"/>
    </location>
</feature>
<dbReference type="FunFam" id="1.10.287.180:FF:000001">
    <property type="entry name" value="Transcription elongation factor GreA"/>
    <property type="match status" value="1"/>
</dbReference>
<dbReference type="EMBL" id="CP036525">
    <property type="protein sequence ID" value="QDT06347.1"/>
    <property type="molecule type" value="Genomic_DNA"/>
</dbReference>
<feature type="domain" description="Transcription elongation factor GreA/GreB N-terminal" evidence="11">
    <location>
        <begin position="5"/>
        <end position="74"/>
    </location>
</feature>
<dbReference type="FunFam" id="3.10.50.30:FF:000001">
    <property type="entry name" value="Transcription elongation factor GreA"/>
    <property type="match status" value="1"/>
</dbReference>
<evidence type="ECO:0000256" key="4">
    <source>
        <dbReference type="ARBA" id="ARBA00023125"/>
    </source>
</evidence>
<dbReference type="InterPro" id="IPR028624">
    <property type="entry name" value="Tscrpt_elong_fac_GreA/B"/>
</dbReference>
<dbReference type="KEGG" id="rlc:K227x_47560"/>
<evidence type="ECO:0000256" key="1">
    <source>
        <dbReference type="ARBA" id="ARBA00008213"/>
    </source>
</evidence>
<comment type="function">
    <text evidence="6 8 9">Necessary for efficient RNA polymerase transcription elongation past template-encoded arresting sites. The arresting sites in DNA have the property of trapping a certain fraction of elongating RNA polymerases that pass through, resulting in locked ternary complexes. Cleavage of the nascent transcript by cleavage factors such as GreA or GreB allows the resumption of elongation from the new 3'terminus. GreA releases sequences of 2 to 3 nucleotides.</text>
</comment>
<dbReference type="InterPro" id="IPR036953">
    <property type="entry name" value="GreA/GreB_C_sf"/>
</dbReference>
<dbReference type="GO" id="GO:0070063">
    <property type="term" value="F:RNA polymerase binding"/>
    <property type="evidence" value="ECO:0007669"/>
    <property type="project" value="InterPro"/>
</dbReference>
<proteinExistence type="inferred from homology"/>
<dbReference type="Gene3D" id="3.10.50.30">
    <property type="entry name" value="Transcription elongation factor, GreA/GreB, C-terminal domain"/>
    <property type="match status" value="1"/>
</dbReference>
<evidence type="ECO:0000256" key="3">
    <source>
        <dbReference type="ARBA" id="ARBA00023015"/>
    </source>
</evidence>
<dbReference type="GO" id="GO:0003677">
    <property type="term" value="F:DNA binding"/>
    <property type="evidence" value="ECO:0007669"/>
    <property type="project" value="UniProtKB-UniRule"/>
</dbReference>
<dbReference type="GO" id="GO:0003746">
    <property type="term" value="F:translation elongation factor activity"/>
    <property type="evidence" value="ECO:0007669"/>
    <property type="project" value="UniProtKB-KW"/>
</dbReference>
<reference evidence="12 13" key="1">
    <citation type="submission" date="2019-02" db="EMBL/GenBank/DDBJ databases">
        <title>Deep-cultivation of Planctomycetes and their phenomic and genomic characterization uncovers novel biology.</title>
        <authorList>
            <person name="Wiegand S."/>
            <person name="Jogler M."/>
            <person name="Boedeker C."/>
            <person name="Pinto D."/>
            <person name="Vollmers J."/>
            <person name="Rivas-Marin E."/>
            <person name="Kohn T."/>
            <person name="Peeters S.H."/>
            <person name="Heuer A."/>
            <person name="Rast P."/>
            <person name="Oberbeckmann S."/>
            <person name="Bunk B."/>
            <person name="Jeske O."/>
            <person name="Meyerdierks A."/>
            <person name="Storesund J.E."/>
            <person name="Kallscheuer N."/>
            <person name="Luecker S."/>
            <person name="Lage O.M."/>
            <person name="Pohl T."/>
            <person name="Merkel B.J."/>
            <person name="Hornburger P."/>
            <person name="Mueller R.-W."/>
            <person name="Bruemmer F."/>
            <person name="Labrenz M."/>
            <person name="Spormann A.M."/>
            <person name="Op den Camp H."/>
            <person name="Overmann J."/>
            <person name="Amann R."/>
            <person name="Jetten M.S.M."/>
            <person name="Mascher T."/>
            <person name="Medema M.H."/>
            <person name="Devos D.P."/>
            <person name="Kaster A.-K."/>
            <person name="Ovreas L."/>
            <person name="Rohde M."/>
            <person name="Galperin M.Y."/>
            <person name="Jogler C."/>
        </authorList>
    </citation>
    <scope>NUCLEOTIDE SEQUENCE [LARGE SCALE GENOMIC DNA]</scope>
    <source>
        <strain evidence="12 13">K22_7</strain>
    </source>
</reference>
<dbReference type="NCBIfam" id="NF001263">
    <property type="entry name" value="PRK00226.1-4"/>
    <property type="match status" value="1"/>
</dbReference>
<dbReference type="PIRSF" id="PIRSF006092">
    <property type="entry name" value="GreA_GreB"/>
    <property type="match status" value="1"/>
</dbReference>
<dbReference type="GO" id="GO:0032784">
    <property type="term" value="P:regulation of DNA-templated transcription elongation"/>
    <property type="evidence" value="ECO:0007669"/>
    <property type="project" value="UniProtKB-UniRule"/>
</dbReference>
<dbReference type="SUPFAM" id="SSF54534">
    <property type="entry name" value="FKBP-like"/>
    <property type="match status" value="1"/>
</dbReference>
<dbReference type="PANTHER" id="PTHR30437">
    <property type="entry name" value="TRANSCRIPTION ELONGATION FACTOR GREA"/>
    <property type="match status" value="1"/>
</dbReference>
<keyword evidence="13" id="KW-1185">Reference proteome</keyword>
<dbReference type="NCBIfam" id="NF001261">
    <property type="entry name" value="PRK00226.1-2"/>
    <property type="match status" value="1"/>
</dbReference>
<dbReference type="GO" id="GO:0006354">
    <property type="term" value="P:DNA-templated transcription elongation"/>
    <property type="evidence" value="ECO:0007669"/>
    <property type="project" value="TreeGrafter"/>
</dbReference>
<evidence type="ECO:0000256" key="6">
    <source>
        <dbReference type="ARBA" id="ARBA00024916"/>
    </source>
</evidence>
<evidence type="ECO:0000313" key="12">
    <source>
        <dbReference type="EMBL" id="QDT06347.1"/>
    </source>
</evidence>
<dbReference type="InterPro" id="IPR001437">
    <property type="entry name" value="Tscrpt_elong_fac_GreA/B_C"/>
</dbReference>
<dbReference type="InterPro" id="IPR036805">
    <property type="entry name" value="Tscrpt_elong_fac_GreA/B_N_sf"/>
</dbReference>
<evidence type="ECO:0000259" key="10">
    <source>
        <dbReference type="Pfam" id="PF01272"/>
    </source>
</evidence>
<dbReference type="Proteomes" id="UP000318538">
    <property type="component" value="Chromosome"/>
</dbReference>
<evidence type="ECO:0000259" key="11">
    <source>
        <dbReference type="Pfam" id="PF03449"/>
    </source>
</evidence>
<dbReference type="Gene3D" id="1.10.287.180">
    <property type="entry name" value="Transcription elongation factor, GreA/GreB, N-terminal domain"/>
    <property type="match status" value="1"/>
</dbReference>
<name>A0A517NGT9_9BACT</name>
<dbReference type="AlphaFoldDB" id="A0A517NGT9"/>
<dbReference type="NCBIfam" id="TIGR01462">
    <property type="entry name" value="greA"/>
    <property type="match status" value="1"/>
</dbReference>
<keyword evidence="12" id="KW-0251">Elongation factor</keyword>
<keyword evidence="12" id="KW-0648">Protein biosynthesis</keyword>
<keyword evidence="8" id="KW-0175">Coiled coil</keyword>
<protein>
    <recommendedName>
        <fullName evidence="2 8">Transcription elongation factor GreA</fullName>
    </recommendedName>
    <alternativeName>
        <fullName evidence="7 8">Transcript cleavage factor GreA</fullName>
    </alternativeName>
</protein>
<dbReference type="RefSeq" id="WP_145172923.1">
    <property type="nucleotide sequence ID" value="NZ_CP036525.1"/>
</dbReference>
<gene>
    <name evidence="8 12" type="primary">greA</name>
    <name evidence="12" type="ORF">K227x_47560</name>
</gene>
<evidence type="ECO:0000256" key="9">
    <source>
        <dbReference type="RuleBase" id="RU000556"/>
    </source>
</evidence>
<evidence type="ECO:0000256" key="7">
    <source>
        <dbReference type="ARBA" id="ARBA00030776"/>
    </source>
</evidence>
<dbReference type="Pfam" id="PF01272">
    <property type="entry name" value="GreA_GreB"/>
    <property type="match status" value="1"/>
</dbReference>
<accession>A0A517NGT9</accession>